<protein>
    <submittedName>
        <fullName evidence="1">Uncharacterized protein</fullName>
    </submittedName>
</protein>
<name>G9ZIH3_9GAMM</name>
<evidence type="ECO:0000313" key="1">
    <source>
        <dbReference type="EMBL" id="EHM51982.1"/>
    </source>
</evidence>
<dbReference type="HOGENOM" id="CLU_2841723_0_0_6"/>
<organism evidence="1 2">
    <name type="scientific">Cardiobacterium valvarum F0432</name>
    <dbReference type="NCBI Taxonomy" id="797473"/>
    <lineage>
        <taxon>Bacteria</taxon>
        <taxon>Pseudomonadati</taxon>
        <taxon>Pseudomonadota</taxon>
        <taxon>Gammaproteobacteria</taxon>
        <taxon>Cardiobacteriales</taxon>
        <taxon>Cardiobacteriaceae</taxon>
        <taxon>Cardiobacterium</taxon>
    </lineage>
</organism>
<sequence length="65" mass="7647">MFATTSNRYPLPQKANLRVRFFIAHRTLPFCASRTQSHPAGQRRFRYTRKTVAWADFVYNANPTI</sequence>
<evidence type="ECO:0000313" key="2">
    <source>
        <dbReference type="Proteomes" id="UP000004750"/>
    </source>
</evidence>
<comment type="caution">
    <text evidence="1">The sequence shown here is derived from an EMBL/GenBank/DDBJ whole genome shotgun (WGS) entry which is preliminary data.</text>
</comment>
<dbReference type="AlphaFoldDB" id="G9ZIH3"/>
<dbReference type="EMBL" id="AGCM01000148">
    <property type="protein sequence ID" value="EHM51982.1"/>
    <property type="molecule type" value="Genomic_DNA"/>
</dbReference>
<accession>G9ZIH3</accession>
<gene>
    <name evidence="1" type="ORF">HMPREF9080_02597</name>
</gene>
<dbReference type="Proteomes" id="UP000004750">
    <property type="component" value="Unassembled WGS sequence"/>
</dbReference>
<dbReference type="STRING" id="797473.HMPREF9080_02597"/>
<proteinExistence type="predicted"/>
<reference evidence="1 2" key="1">
    <citation type="submission" date="2011-08" db="EMBL/GenBank/DDBJ databases">
        <authorList>
            <person name="Weinstock G."/>
            <person name="Sodergren E."/>
            <person name="Clifton S."/>
            <person name="Fulton L."/>
            <person name="Fulton B."/>
            <person name="Courtney L."/>
            <person name="Fronick C."/>
            <person name="Harrison M."/>
            <person name="Strong C."/>
            <person name="Farmer C."/>
            <person name="Delahaunty K."/>
            <person name="Markovic C."/>
            <person name="Hall O."/>
            <person name="Minx P."/>
            <person name="Tomlinson C."/>
            <person name="Mitreva M."/>
            <person name="Hou S."/>
            <person name="Chen J."/>
            <person name="Wollam A."/>
            <person name="Pepin K.H."/>
            <person name="Johnson M."/>
            <person name="Bhonagiri V."/>
            <person name="Zhang X."/>
            <person name="Suruliraj S."/>
            <person name="Warren W."/>
            <person name="Chinwalla A."/>
            <person name="Mardis E.R."/>
            <person name="Wilson R.K."/>
        </authorList>
    </citation>
    <scope>NUCLEOTIDE SEQUENCE [LARGE SCALE GENOMIC DNA]</scope>
    <source>
        <strain evidence="1 2">F0432</strain>
    </source>
</reference>